<comment type="similarity">
    <text evidence="2">Belongs to the peptidase C19 family.</text>
</comment>
<dbReference type="GO" id="GO:0005829">
    <property type="term" value="C:cytosol"/>
    <property type="evidence" value="ECO:0007669"/>
    <property type="project" value="TreeGrafter"/>
</dbReference>
<dbReference type="PANTHER" id="PTHR24006:SF758">
    <property type="entry name" value="UBIQUITIN CARBOXYL-TERMINAL HYDROLASE 36"/>
    <property type="match status" value="1"/>
</dbReference>
<feature type="non-terminal residue" evidence="10">
    <location>
        <position position="354"/>
    </location>
</feature>
<evidence type="ECO:0000256" key="4">
    <source>
        <dbReference type="ARBA" id="ARBA00022670"/>
    </source>
</evidence>
<dbReference type="FunCoup" id="W4KE96">
    <property type="interactions" value="133"/>
</dbReference>
<protein>
    <recommendedName>
        <fullName evidence="3">ubiquitinyl hydrolase 1</fullName>
        <ecNumber evidence="3">3.4.19.12</ecNumber>
    </recommendedName>
</protein>
<dbReference type="InterPro" id="IPR018200">
    <property type="entry name" value="USP_CS"/>
</dbReference>
<evidence type="ECO:0000259" key="9">
    <source>
        <dbReference type="PROSITE" id="PS50235"/>
    </source>
</evidence>
<keyword evidence="7" id="KW-0788">Thiol protease</keyword>
<dbReference type="Gene3D" id="3.90.70.10">
    <property type="entry name" value="Cysteine proteinases"/>
    <property type="match status" value="1"/>
</dbReference>
<dbReference type="InParanoid" id="W4KE96"/>
<dbReference type="InterPro" id="IPR050164">
    <property type="entry name" value="Peptidase_C19"/>
</dbReference>
<dbReference type="GO" id="GO:0004843">
    <property type="term" value="F:cysteine-type deubiquitinase activity"/>
    <property type="evidence" value="ECO:0007669"/>
    <property type="project" value="UniProtKB-EC"/>
</dbReference>
<evidence type="ECO:0000256" key="7">
    <source>
        <dbReference type="ARBA" id="ARBA00022807"/>
    </source>
</evidence>
<keyword evidence="11" id="KW-1185">Reference proteome</keyword>
<dbReference type="FunFam" id="3.90.70.10:FF:000119">
    <property type="entry name" value="Ubiquitin specific peptidase 36"/>
    <property type="match status" value="1"/>
</dbReference>
<dbReference type="InterPro" id="IPR028889">
    <property type="entry name" value="USP"/>
</dbReference>
<dbReference type="SUPFAM" id="SSF54001">
    <property type="entry name" value="Cysteine proteinases"/>
    <property type="match status" value="1"/>
</dbReference>
<dbReference type="STRING" id="747525.W4KE96"/>
<dbReference type="PROSITE" id="PS50235">
    <property type="entry name" value="USP_3"/>
    <property type="match status" value="1"/>
</dbReference>
<evidence type="ECO:0000256" key="5">
    <source>
        <dbReference type="ARBA" id="ARBA00022786"/>
    </source>
</evidence>
<proteinExistence type="inferred from homology"/>
<dbReference type="InterPro" id="IPR001394">
    <property type="entry name" value="Peptidase_C19_UCH"/>
</dbReference>
<dbReference type="Pfam" id="PF00443">
    <property type="entry name" value="UCH"/>
    <property type="match status" value="1"/>
</dbReference>
<dbReference type="Proteomes" id="UP000030671">
    <property type="component" value="Unassembled WGS sequence"/>
</dbReference>
<name>W4KE96_HETIT</name>
<evidence type="ECO:0000256" key="1">
    <source>
        <dbReference type="ARBA" id="ARBA00000707"/>
    </source>
</evidence>
<dbReference type="OrthoDB" id="420187at2759"/>
<dbReference type="KEGG" id="hir:HETIRDRAFT_48000"/>
<feature type="domain" description="USP" evidence="9">
    <location>
        <begin position="56"/>
        <end position="354"/>
    </location>
</feature>
<evidence type="ECO:0000313" key="10">
    <source>
        <dbReference type="EMBL" id="ETW84138.1"/>
    </source>
</evidence>
<dbReference type="EMBL" id="KI925456">
    <property type="protein sequence ID" value="ETW84138.1"/>
    <property type="molecule type" value="Genomic_DNA"/>
</dbReference>
<keyword evidence="6" id="KW-0378">Hydrolase</keyword>
<dbReference type="eggNOG" id="KOG1865">
    <property type="taxonomic scope" value="Eukaryota"/>
</dbReference>
<evidence type="ECO:0000256" key="3">
    <source>
        <dbReference type="ARBA" id="ARBA00012759"/>
    </source>
</evidence>
<keyword evidence="5" id="KW-0833">Ubl conjugation pathway</keyword>
<comment type="catalytic activity">
    <reaction evidence="1">
        <text>Thiol-dependent hydrolysis of ester, thioester, amide, peptide and isopeptide bonds formed by the C-terminal Gly of ubiquitin (a 76-residue protein attached to proteins as an intracellular targeting signal).</text>
        <dbReference type="EC" id="3.4.19.12"/>
    </reaction>
</comment>
<dbReference type="InterPro" id="IPR038765">
    <property type="entry name" value="Papain-like_cys_pep_sf"/>
</dbReference>
<dbReference type="PROSITE" id="PS00973">
    <property type="entry name" value="USP_2"/>
    <property type="match status" value="1"/>
</dbReference>
<evidence type="ECO:0000256" key="8">
    <source>
        <dbReference type="SAM" id="MobiDB-lite"/>
    </source>
</evidence>
<evidence type="ECO:0000313" key="11">
    <source>
        <dbReference type="Proteomes" id="UP000030671"/>
    </source>
</evidence>
<dbReference type="GO" id="GO:0016579">
    <property type="term" value="P:protein deubiquitination"/>
    <property type="evidence" value="ECO:0007669"/>
    <property type="project" value="InterPro"/>
</dbReference>
<keyword evidence="4 10" id="KW-0645">Protease</keyword>
<reference evidence="10 11" key="1">
    <citation type="journal article" date="2012" name="New Phytol.">
        <title>Insight into trade-off between wood decay and parasitism from the genome of a fungal forest pathogen.</title>
        <authorList>
            <person name="Olson A."/>
            <person name="Aerts A."/>
            <person name="Asiegbu F."/>
            <person name="Belbahri L."/>
            <person name="Bouzid O."/>
            <person name="Broberg A."/>
            <person name="Canback B."/>
            <person name="Coutinho P.M."/>
            <person name="Cullen D."/>
            <person name="Dalman K."/>
            <person name="Deflorio G."/>
            <person name="van Diepen L.T."/>
            <person name="Dunand C."/>
            <person name="Duplessis S."/>
            <person name="Durling M."/>
            <person name="Gonthier P."/>
            <person name="Grimwood J."/>
            <person name="Fossdal C.G."/>
            <person name="Hansson D."/>
            <person name="Henrissat B."/>
            <person name="Hietala A."/>
            <person name="Himmelstrand K."/>
            <person name="Hoffmeister D."/>
            <person name="Hogberg N."/>
            <person name="James T.Y."/>
            <person name="Karlsson M."/>
            <person name="Kohler A."/>
            <person name="Kues U."/>
            <person name="Lee Y.H."/>
            <person name="Lin Y.C."/>
            <person name="Lind M."/>
            <person name="Lindquist E."/>
            <person name="Lombard V."/>
            <person name="Lucas S."/>
            <person name="Lunden K."/>
            <person name="Morin E."/>
            <person name="Murat C."/>
            <person name="Park J."/>
            <person name="Raffaello T."/>
            <person name="Rouze P."/>
            <person name="Salamov A."/>
            <person name="Schmutz J."/>
            <person name="Solheim H."/>
            <person name="Stahlberg J."/>
            <person name="Velez H."/>
            <person name="de Vries R.P."/>
            <person name="Wiebenga A."/>
            <person name="Woodward S."/>
            <person name="Yakovlev I."/>
            <person name="Garbelotto M."/>
            <person name="Martin F."/>
            <person name="Grigoriev I.V."/>
            <person name="Stenlid J."/>
        </authorList>
    </citation>
    <scope>NUCLEOTIDE SEQUENCE [LARGE SCALE GENOMIC DNA]</scope>
    <source>
        <strain evidence="10 11">TC 32-1</strain>
    </source>
</reference>
<dbReference type="HOGENOM" id="CLU_008279_10_0_1"/>
<dbReference type="GO" id="GO:0005634">
    <property type="term" value="C:nucleus"/>
    <property type="evidence" value="ECO:0007669"/>
    <property type="project" value="TreeGrafter"/>
</dbReference>
<dbReference type="RefSeq" id="XP_009543226.1">
    <property type="nucleotide sequence ID" value="XM_009544931.1"/>
</dbReference>
<dbReference type="PANTHER" id="PTHR24006">
    <property type="entry name" value="UBIQUITIN CARBOXYL-TERMINAL HYDROLASE"/>
    <property type="match status" value="1"/>
</dbReference>
<evidence type="ECO:0000256" key="2">
    <source>
        <dbReference type="ARBA" id="ARBA00009085"/>
    </source>
</evidence>
<accession>W4KE96</accession>
<dbReference type="GeneID" id="20677891"/>
<dbReference type="AlphaFoldDB" id="W4KE96"/>
<gene>
    <name evidence="10" type="ORF">HETIRDRAFT_48000</name>
</gene>
<organism evidence="10 11">
    <name type="scientific">Heterobasidion irregulare (strain TC 32-1)</name>
    <dbReference type="NCBI Taxonomy" id="747525"/>
    <lineage>
        <taxon>Eukaryota</taxon>
        <taxon>Fungi</taxon>
        <taxon>Dikarya</taxon>
        <taxon>Basidiomycota</taxon>
        <taxon>Agaricomycotina</taxon>
        <taxon>Agaricomycetes</taxon>
        <taxon>Russulales</taxon>
        <taxon>Bondarzewiaceae</taxon>
        <taxon>Heterobasidion</taxon>
        <taxon>Heterobasidion annosum species complex</taxon>
    </lineage>
</organism>
<evidence type="ECO:0000256" key="6">
    <source>
        <dbReference type="ARBA" id="ARBA00022801"/>
    </source>
</evidence>
<dbReference type="GO" id="GO:0006508">
    <property type="term" value="P:proteolysis"/>
    <property type="evidence" value="ECO:0007669"/>
    <property type="project" value="UniProtKB-KW"/>
</dbReference>
<dbReference type="EC" id="3.4.19.12" evidence="3"/>
<feature type="region of interest" description="Disordered" evidence="8">
    <location>
        <begin position="16"/>
        <end position="36"/>
    </location>
</feature>
<sequence length="354" mass="39550">MFFSCLYLPHTCQQEQESPEAASQTRAKSPKPNGNSLPLFTVPLDTSWPRGASIGAGLNNTGNTCFLNSALQCLLHTPPLLHALIAHKKEHCRVKGFCMICALRYVMTEAHTGKKRSFTPFSVTSRLQTIAQHMRRGRQEDSHEFLRYAIDALQKSCLAGYPSKIDPKQAETTWVHNIFGGKLRSRVTCRDCAYNSDTFDSMLDLSVDIYGLGSLRDALRKFVAVDYLKGSDKYKCEKCKRHVVAEKHFTIHEAPVALTVHLKRFSPLGRKIGHAIRYDERISLAPFMSDGQFGPSYSLYGVISHAGGGPNSGHYFAHVKAANGQWYEMNDDSVTRHGGAPTSLKNAYILFYLQ</sequence>
<dbReference type="PROSITE" id="PS00972">
    <property type="entry name" value="USP_1"/>
    <property type="match status" value="1"/>
</dbReference>